<sequence length="413" mass="46256">MPGSAKKEKNGVLHHLRKRELGAVANELDFVESCGKRFVPITAIIDRECKILRCYLLGFTASATHLVSYIREYCSGSEEEVGGFEHRFILKAQFWNFNGPDAPLTLFKETILFDGLSFDCDILREDFGELSYIENERSGLCLFHYEYGASSLGFRETCFCAMTVPYRIRGSQPNSTMIFDVCEASARLNLNESIFEDDRGLTLIVNTGAALKIVNLELREEFDQSRPIETTADDSLDSPFPWWTVVQPSSETRTTSTSPHIATQYSFDMEVYMMEAFQSSFKGRINSYDTKVVAYQENTISILFHDLQESSSRSKYCATAKVNASTGEATVVNGMRSYVVPEPGMVPNMASGDEGVSPRINLNSAEAVHYGGRPNNRAGIYHLDDRAVREGKSLSRLDHPLSTYVIVGYHGEN</sequence>
<comment type="caution">
    <text evidence="1">The sequence shown here is derived from an EMBL/GenBank/DDBJ whole genome shotgun (WGS) entry which is preliminary data.</text>
</comment>
<evidence type="ECO:0000313" key="1">
    <source>
        <dbReference type="EMBL" id="KAJ8908575.1"/>
    </source>
</evidence>
<protein>
    <recommendedName>
        <fullName evidence="3">Beta-galactosidase</fullName>
    </recommendedName>
</protein>
<accession>A0AAV8V242</accession>
<proteinExistence type="predicted"/>
<keyword evidence="2" id="KW-1185">Reference proteome</keyword>
<dbReference type="EMBL" id="JAMWBK010000001">
    <property type="protein sequence ID" value="KAJ8908575.1"/>
    <property type="molecule type" value="Genomic_DNA"/>
</dbReference>
<reference evidence="1 2" key="1">
    <citation type="journal article" date="2023" name="Nat. Commun.">
        <title>Origin of minicircular mitochondrial genomes in red algae.</title>
        <authorList>
            <person name="Lee Y."/>
            <person name="Cho C.H."/>
            <person name="Lee Y.M."/>
            <person name="Park S.I."/>
            <person name="Yang J.H."/>
            <person name="West J.A."/>
            <person name="Bhattacharya D."/>
            <person name="Yoon H.S."/>
        </authorList>
    </citation>
    <scope>NUCLEOTIDE SEQUENCE [LARGE SCALE GENOMIC DNA]</scope>
    <source>
        <strain evidence="1 2">CCMP1338</strain>
        <tissue evidence="1">Whole cell</tissue>
    </source>
</reference>
<organism evidence="1 2">
    <name type="scientific">Rhodosorus marinus</name>
    <dbReference type="NCBI Taxonomy" id="101924"/>
    <lineage>
        <taxon>Eukaryota</taxon>
        <taxon>Rhodophyta</taxon>
        <taxon>Stylonematophyceae</taxon>
        <taxon>Stylonematales</taxon>
        <taxon>Stylonemataceae</taxon>
        <taxon>Rhodosorus</taxon>
    </lineage>
</organism>
<dbReference type="Proteomes" id="UP001157974">
    <property type="component" value="Unassembled WGS sequence"/>
</dbReference>
<name>A0AAV8V242_9RHOD</name>
<evidence type="ECO:0000313" key="2">
    <source>
        <dbReference type="Proteomes" id="UP001157974"/>
    </source>
</evidence>
<gene>
    <name evidence="1" type="ORF">NDN08_005280</name>
</gene>
<evidence type="ECO:0008006" key="3">
    <source>
        <dbReference type="Google" id="ProtNLM"/>
    </source>
</evidence>
<dbReference type="AlphaFoldDB" id="A0AAV8V242"/>